<evidence type="ECO:0000259" key="8">
    <source>
        <dbReference type="Pfam" id="PF08340"/>
    </source>
</evidence>
<dbReference type="InterPro" id="IPR013551">
    <property type="entry name" value="YicC-like_C"/>
</dbReference>
<evidence type="ECO:0000256" key="3">
    <source>
        <dbReference type="ARBA" id="ARBA00022759"/>
    </source>
</evidence>
<evidence type="ECO:0000256" key="5">
    <source>
        <dbReference type="ARBA" id="ARBA00035648"/>
    </source>
</evidence>
<keyword evidence="3" id="KW-0255">Endonuclease</keyword>
<keyword evidence="6" id="KW-0175">Coiled coil</keyword>
<dbReference type="PANTHER" id="PTHR30636:SF3">
    <property type="entry name" value="UPF0701 PROTEIN YICC"/>
    <property type="match status" value="1"/>
</dbReference>
<dbReference type="AlphaFoldDB" id="A0A7V2SWF4"/>
<dbReference type="Pfam" id="PF03755">
    <property type="entry name" value="YicC-like_N"/>
    <property type="match status" value="1"/>
</dbReference>
<protein>
    <submittedName>
        <fullName evidence="9">YicC family protein</fullName>
    </submittedName>
</protein>
<dbReference type="InterPro" id="IPR013527">
    <property type="entry name" value="YicC-like_N"/>
</dbReference>
<accession>A0A7V2SWF4</accession>
<feature type="domain" description="Endoribonuclease YicC-like C-terminal" evidence="8">
    <location>
        <begin position="170"/>
        <end position="288"/>
    </location>
</feature>
<dbReference type="InterPro" id="IPR005229">
    <property type="entry name" value="YicC/YloC-like"/>
</dbReference>
<comment type="caution">
    <text evidence="9">The sequence shown here is derived from an EMBL/GenBank/DDBJ whole genome shotgun (WGS) entry which is preliminary data.</text>
</comment>
<evidence type="ECO:0000256" key="4">
    <source>
        <dbReference type="ARBA" id="ARBA00022801"/>
    </source>
</evidence>
<dbReference type="Pfam" id="PF08340">
    <property type="entry name" value="YicC-like_C"/>
    <property type="match status" value="1"/>
</dbReference>
<feature type="coiled-coil region" evidence="6">
    <location>
        <begin position="131"/>
        <end position="173"/>
    </location>
</feature>
<comment type="cofactor">
    <cofactor evidence="1">
        <name>a divalent metal cation</name>
        <dbReference type="ChEBI" id="CHEBI:60240"/>
    </cofactor>
</comment>
<reference evidence="9" key="1">
    <citation type="journal article" date="2020" name="mSystems">
        <title>Genome- and Community-Level Interaction Insights into Carbon Utilization and Element Cycling Functions of Hydrothermarchaeota in Hydrothermal Sediment.</title>
        <authorList>
            <person name="Zhou Z."/>
            <person name="Liu Y."/>
            <person name="Xu W."/>
            <person name="Pan J."/>
            <person name="Luo Z.H."/>
            <person name="Li M."/>
        </authorList>
    </citation>
    <scope>NUCLEOTIDE SEQUENCE [LARGE SCALE GENOMIC DNA]</scope>
    <source>
        <strain evidence="9">HyVt-503</strain>
    </source>
</reference>
<proteinExistence type="inferred from homology"/>
<keyword evidence="2" id="KW-0540">Nuclease</keyword>
<dbReference type="GO" id="GO:0016787">
    <property type="term" value="F:hydrolase activity"/>
    <property type="evidence" value="ECO:0007669"/>
    <property type="project" value="UniProtKB-KW"/>
</dbReference>
<evidence type="ECO:0000256" key="1">
    <source>
        <dbReference type="ARBA" id="ARBA00001968"/>
    </source>
</evidence>
<evidence type="ECO:0000313" key="9">
    <source>
        <dbReference type="EMBL" id="HFC47212.1"/>
    </source>
</evidence>
<dbReference type="PANTHER" id="PTHR30636">
    <property type="entry name" value="UPF0701 PROTEIN YICC"/>
    <property type="match status" value="1"/>
</dbReference>
<feature type="domain" description="Endoribonuclease YicC-like N-terminal" evidence="7">
    <location>
        <begin position="1"/>
        <end position="153"/>
    </location>
</feature>
<dbReference type="GO" id="GO:0004521">
    <property type="term" value="F:RNA endonuclease activity"/>
    <property type="evidence" value="ECO:0007669"/>
    <property type="project" value="InterPro"/>
</dbReference>
<evidence type="ECO:0000259" key="7">
    <source>
        <dbReference type="Pfam" id="PF03755"/>
    </source>
</evidence>
<dbReference type="Proteomes" id="UP000885797">
    <property type="component" value="Unassembled WGS sequence"/>
</dbReference>
<evidence type="ECO:0000256" key="2">
    <source>
        <dbReference type="ARBA" id="ARBA00022722"/>
    </source>
</evidence>
<dbReference type="EMBL" id="DRND01000393">
    <property type="protein sequence ID" value="HFC47212.1"/>
    <property type="molecule type" value="Genomic_DNA"/>
</dbReference>
<name>A0A7V2SWF4_9BACT</name>
<sequence length="289" mass="33710">MTTFARHERALDDYIVKLEFRSVNHRYLDVTCRMPRWMSPLEERIKKLVRRFHERGKVDLTVSFEGEEPVASRFRPRTEQVRAYLYAVSQLKKGLELKGDLGVSDLLLLFRDAIEPEQEDIDIEGFWGFLSKELEELLKQARSQAEREGEALQSDLERHLAILKRLIDAIEERKEKVLPEQKAALRERILSTLNGTPLSEERLLQEFAILADRLDITEELVRARSHIDRFLELLGEQDAVGRKLDFLLQELFREINTMASKAQDAQVSQMVVEAKGEVEKLREQVQNII</sequence>
<evidence type="ECO:0000256" key="6">
    <source>
        <dbReference type="SAM" id="Coils"/>
    </source>
</evidence>
<dbReference type="NCBIfam" id="TIGR00255">
    <property type="entry name" value="YicC/YloC family endoribonuclease"/>
    <property type="match status" value="1"/>
</dbReference>
<gene>
    <name evidence="9" type="ORF">ENJ63_04945</name>
</gene>
<organism evidence="9">
    <name type="scientific">Dissulfuribacter thermophilus</name>
    <dbReference type="NCBI Taxonomy" id="1156395"/>
    <lineage>
        <taxon>Bacteria</taxon>
        <taxon>Pseudomonadati</taxon>
        <taxon>Thermodesulfobacteriota</taxon>
        <taxon>Dissulfuribacteria</taxon>
        <taxon>Dissulfuribacterales</taxon>
        <taxon>Dissulfuribacteraceae</taxon>
        <taxon>Dissulfuribacter</taxon>
    </lineage>
</organism>
<keyword evidence="4" id="KW-0378">Hydrolase</keyword>
<comment type="similarity">
    <text evidence="5">Belongs to the YicC/YloC family.</text>
</comment>